<evidence type="ECO:0000256" key="1">
    <source>
        <dbReference type="SAM" id="MobiDB-lite"/>
    </source>
</evidence>
<dbReference type="InterPro" id="IPR028036">
    <property type="entry name" value="DMAC1-like_dom"/>
</dbReference>
<organism evidence="4 5">
    <name type="scientific">Funneliformis caledonium</name>
    <dbReference type="NCBI Taxonomy" id="1117310"/>
    <lineage>
        <taxon>Eukaryota</taxon>
        <taxon>Fungi</taxon>
        <taxon>Fungi incertae sedis</taxon>
        <taxon>Mucoromycota</taxon>
        <taxon>Glomeromycotina</taxon>
        <taxon>Glomeromycetes</taxon>
        <taxon>Glomerales</taxon>
        <taxon>Glomeraceae</taxon>
        <taxon>Funneliformis</taxon>
    </lineage>
</organism>
<keyword evidence="2" id="KW-1133">Transmembrane helix</keyword>
<comment type="caution">
    <text evidence="4">The sequence shown here is derived from an EMBL/GenBank/DDBJ whole genome shotgun (WGS) entry which is preliminary data.</text>
</comment>
<proteinExistence type="predicted"/>
<dbReference type="OrthoDB" id="6604875at2759"/>
<evidence type="ECO:0000313" key="4">
    <source>
        <dbReference type="EMBL" id="CAG8494733.1"/>
    </source>
</evidence>
<evidence type="ECO:0000259" key="3">
    <source>
        <dbReference type="Pfam" id="PF15055"/>
    </source>
</evidence>
<feature type="domain" description="Distal membrane-arm assembly complex protein 1-like" evidence="3">
    <location>
        <begin position="31"/>
        <end position="71"/>
    </location>
</feature>
<reference evidence="4" key="1">
    <citation type="submission" date="2021-06" db="EMBL/GenBank/DDBJ databases">
        <authorList>
            <person name="Kallberg Y."/>
            <person name="Tangrot J."/>
            <person name="Rosling A."/>
        </authorList>
    </citation>
    <scope>NUCLEOTIDE SEQUENCE</scope>
    <source>
        <strain evidence="4">UK204</strain>
    </source>
</reference>
<accession>A0A9N8ZFN3</accession>
<feature type="region of interest" description="Disordered" evidence="1">
    <location>
        <begin position="1"/>
        <end position="27"/>
    </location>
</feature>
<keyword evidence="2" id="KW-0472">Membrane</keyword>
<keyword evidence="2" id="KW-0812">Transmembrane</keyword>
<name>A0A9N8ZFN3_9GLOM</name>
<dbReference type="Pfam" id="PF15055">
    <property type="entry name" value="DMAC1_Dmo2"/>
    <property type="match status" value="1"/>
</dbReference>
<protein>
    <submittedName>
        <fullName evidence="4">15658_t:CDS:1</fullName>
    </submittedName>
</protein>
<evidence type="ECO:0000256" key="2">
    <source>
        <dbReference type="SAM" id="Phobius"/>
    </source>
</evidence>
<feature type="transmembrane region" description="Helical" evidence="2">
    <location>
        <begin position="37"/>
        <end position="56"/>
    </location>
</feature>
<keyword evidence="5" id="KW-1185">Reference proteome</keyword>
<evidence type="ECO:0000313" key="5">
    <source>
        <dbReference type="Proteomes" id="UP000789570"/>
    </source>
</evidence>
<dbReference type="EMBL" id="CAJVPQ010000592">
    <property type="protein sequence ID" value="CAG8494733.1"/>
    <property type="molecule type" value="Genomic_DNA"/>
</dbReference>
<feature type="transmembrane region" description="Helical" evidence="2">
    <location>
        <begin position="62"/>
        <end position="84"/>
    </location>
</feature>
<gene>
    <name evidence="4" type="ORF">FCALED_LOCUS3396</name>
</gene>
<dbReference type="Proteomes" id="UP000789570">
    <property type="component" value="Unassembled WGS sequence"/>
</dbReference>
<sequence length="85" mass="9433">MTSKDKPNLRTNRTKGDATQLPSKPPNEYKDCLSCRLIGAATFGGLGVFTIYQSYIHSLMSRGYRCGLVCVGFGFLQVGLYRLLH</sequence>
<dbReference type="AlphaFoldDB" id="A0A9N8ZFN3"/>